<dbReference type="Pfam" id="PF00293">
    <property type="entry name" value="NUDIX"/>
    <property type="match status" value="1"/>
</dbReference>
<organism evidence="5 6">
    <name type="scientific">Paenibacillus cremeus</name>
    <dbReference type="NCBI Taxonomy" id="2163881"/>
    <lineage>
        <taxon>Bacteria</taxon>
        <taxon>Bacillati</taxon>
        <taxon>Bacillota</taxon>
        <taxon>Bacilli</taxon>
        <taxon>Bacillales</taxon>
        <taxon>Paenibacillaceae</taxon>
        <taxon>Paenibacillus</taxon>
    </lineage>
</organism>
<protein>
    <submittedName>
        <fullName evidence="5">NUDIX domain-containing protein</fullName>
    </submittedName>
</protein>
<dbReference type="Gene3D" id="3.90.79.10">
    <property type="entry name" value="Nucleoside Triphosphate Pyrophosphohydrolase"/>
    <property type="match status" value="1"/>
</dbReference>
<evidence type="ECO:0000256" key="2">
    <source>
        <dbReference type="ARBA" id="ARBA00022801"/>
    </source>
</evidence>
<dbReference type="CDD" id="cd02883">
    <property type="entry name" value="NUDIX_Hydrolase"/>
    <property type="match status" value="1"/>
</dbReference>
<dbReference type="PROSITE" id="PS00893">
    <property type="entry name" value="NUDIX_BOX"/>
    <property type="match status" value="1"/>
</dbReference>
<evidence type="ECO:0000259" key="4">
    <source>
        <dbReference type="PROSITE" id="PS51462"/>
    </source>
</evidence>
<feature type="domain" description="Nudix hydrolase" evidence="4">
    <location>
        <begin position="24"/>
        <end position="153"/>
    </location>
</feature>
<evidence type="ECO:0000256" key="3">
    <source>
        <dbReference type="RuleBase" id="RU003476"/>
    </source>
</evidence>
<comment type="caution">
    <text evidence="5">The sequence shown here is derived from an EMBL/GenBank/DDBJ whole genome shotgun (WGS) entry which is preliminary data.</text>
</comment>
<dbReference type="EMBL" id="VNJI01000003">
    <property type="protein sequence ID" value="TVY11317.1"/>
    <property type="molecule type" value="Genomic_DNA"/>
</dbReference>
<sequence length="174" mass="20155">MHLINQITDSDFIGGTPEFMDRVTRYGARGVLVDDQLHVAMMYMAKHNLYKLPGGGVEENEPAEVAFLREIKEETGYEAVIIHELGIIEEHKLRNDFMQLSYCYIARAQHEARQVTLSENEKQLGMRVKWMPLEQALALMNDSMTHCTDYSFKFMILRDKTILEQSVDLLSLKR</sequence>
<dbReference type="PRINTS" id="PR00502">
    <property type="entry name" value="NUDIXFAMILY"/>
</dbReference>
<dbReference type="PANTHER" id="PTHR43736:SF1">
    <property type="entry name" value="DIHYDRONEOPTERIN TRIPHOSPHATE DIPHOSPHATASE"/>
    <property type="match status" value="1"/>
</dbReference>
<dbReference type="InterPro" id="IPR015797">
    <property type="entry name" value="NUDIX_hydrolase-like_dom_sf"/>
</dbReference>
<evidence type="ECO:0000256" key="1">
    <source>
        <dbReference type="ARBA" id="ARBA00005582"/>
    </source>
</evidence>
<accession>A0A559KGQ5</accession>
<proteinExistence type="inferred from homology"/>
<dbReference type="InterPro" id="IPR000086">
    <property type="entry name" value="NUDIX_hydrolase_dom"/>
</dbReference>
<gene>
    <name evidence="5" type="ORF">FPZ49_03540</name>
</gene>
<dbReference type="RefSeq" id="WP_144843253.1">
    <property type="nucleotide sequence ID" value="NZ_VNJI01000003.1"/>
</dbReference>
<dbReference type="InterPro" id="IPR020084">
    <property type="entry name" value="NUDIX_hydrolase_CS"/>
</dbReference>
<dbReference type="PANTHER" id="PTHR43736">
    <property type="entry name" value="ADP-RIBOSE PYROPHOSPHATASE"/>
    <property type="match status" value="1"/>
</dbReference>
<dbReference type="InterPro" id="IPR020476">
    <property type="entry name" value="Nudix_hydrolase"/>
</dbReference>
<keyword evidence="2 3" id="KW-0378">Hydrolase</keyword>
<name>A0A559KGQ5_9BACL</name>
<reference evidence="5 6" key="1">
    <citation type="submission" date="2019-07" db="EMBL/GenBank/DDBJ databases">
        <authorList>
            <person name="Kim J."/>
        </authorList>
    </citation>
    <scope>NUCLEOTIDE SEQUENCE [LARGE SCALE GENOMIC DNA]</scope>
    <source>
        <strain evidence="5 6">JC52</strain>
    </source>
</reference>
<dbReference type="PROSITE" id="PS51462">
    <property type="entry name" value="NUDIX"/>
    <property type="match status" value="1"/>
</dbReference>
<keyword evidence="6" id="KW-1185">Reference proteome</keyword>
<dbReference type="AlphaFoldDB" id="A0A559KGQ5"/>
<evidence type="ECO:0000313" key="5">
    <source>
        <dbReference type="EMBL" id="TVY11317.1"/>
    </source>
</evidence>
<dbReference type="Proteomes" id="UP000317036">
    <property type="component" value="Unassembled WGS sequence"/>
</dbReference>
<evidence type="ECO:0000313" key="6">
    <source>
        <dbReference type="Proteomes" id="UP000317036"/>
    </source>
</evidence>
<dbReference type="GO" id="GO:0016787">
    <property type="term" value="F:hydrolase activity"/>
    <property type="evidence" value="ECO:0007669"/>
    <property type="project" value="UniProtKB-KW"/>
</dbReference>
<dbReference type="SUPFAM" id="SSF55811">
    <property type="entry name" value="Nudix"/>
    <property type="match status" value="1"/>
</dbReference>
<dbReference type="OrthoDB" id="511483at2"/>
<comment type="similarity">
    <text evidence="1 3">Belongs to the Nudix hydrolase family.</text>
</comment>